<proteinExistence type="predicted"/>
<feature type="transmembrane region" description="Helical" evidence="5">
    <location>
        <begin position="45"/>
        <end position="63"/>
    </location>
</feature>
<keyword evidence="4 5" id="KW-0472">Membrane</keyword>
<dbReference type="InterPro" id="IPR007568">
    <property type="entry name" value="RTA1"/>
</dbReference>
<evidence type="ECO:0000256" key="6">
    <source>
        <dbReference type="SAM" id="SignalP"/>
    </source>
</evidence>
<dbReference type="EMBL" id="KB445796">
    <property type="protein sequence ID" value="EMD37789.1"/>
    <property type="molecule type" value="Genomic_DNA"/>
</dbReference>
<evidence type="ECO:0000256" key="5">
    <source>
        <dbReference type="SAM" id="Phobius"/>
    </source>
</evidence>
<feature type="transmembrane region" description="Helical" evidence="5">
    <location>
        <begin position="262"/>
        <end position="282"/>
    </location>
</feature>
<feature type="transmembrane region" description="Helical" evidence="5">
    <location>
        <begin position="70"/>
        <end position="89"/>
    </location>
</feature>
<feature type="chain" id="PRO_5004022289" description="RTA1 like protein" evidence="6">
    <location>
        <begin position="22"/>
        <end position="313"/>
    </location>
</feature>
<evidence type="ECO:0000256" key="1">
    <source>
        <dbReference type="ARBA" id="ARBA00004141"/>
    </source>
</evidence>
<dbReference type="PANTHER" id="PTHR31465:SF1">
    <property type="entry name" value="PROTEIN RTA1-RELATED"/>
    <property type="match status" value="1"/>
</dbReference>
<evidence type="ECO:0000256" key="3">
    <source>
        <dbReference type="ARBA" id="ARBA00022989"/>
    </source>
</evidence>
<keyword evidence="3 5" id="KW-1133">Transmembrane helix</keyword>
<feature type="transmembrane region" description="Helical" evidence="5">
    <location>
        <begin position="101"/>
        <end position="122"/>
    </location>
</feature>
<dbReference type="AlphaFoldDB" id="M2PMZ0"/>
<protein>
    <recommendedName>
        <fullName evidence="9">RTA1 like protein</fullName>
    </recommendedName>
</protein>
<gene>
    <name evidence="7" type="ORF">CERSUDRAFT_114448</name>
</gene>
<dbReference type="HOGENOM" id="CLU_033465_3_3_1"/>
<accession>M2PMZ0</accession>
<keyword evidence="6" id="KW-0732">Signal</keyword>
<feature type="signal peptide" evidence="6">
    <location>
        <begin position="1"/>
        <end position="21"/>
    </location>
</feature>
<feature type="transmembrane region" description="Helical" evidence="5">
    <location>
        <begin position="178"/>
        <end position="205"/>
    </location>
</feature>
<dbReference type="STRING" id="914234.M2PMZ0"/>
<evidence type="ECO:0000256" key="2">
    <source>
        <dbReference type="ARBA" id="ARBA00022692"/>
    </source>
</evidence>
<evidence type="ECO:0000256" key="4">
    <source>
        <dbReference type="ARBA" id="ARBA00023136"/>
    </source>
</evidence>
<feature type="transmembrane region" description="Helical" evidence="5">
    <location>
        <begin position="142"/>
        <end position="158"/>
    </location>
</feature>
<feature type="transmembrane region" description="Helical" evidence="5">
    <location>
        <begin position="226"/>
        <end position="247"/>
    </location>
</feature>
<name>M2PMZ0_CERS8</name>
<keyword evidence="8" id="KW-1185">Reference proteome</keyword>
<evidence type="ECO:0008006" key="9">
    <source>
        <dbReference type="Google" id="ProtNLM"/>
    </source>
</evidence>
<dbReference type="Pfam" id="PF04479">
    <property type="entry name" value="RTA1"/>
    <property type="match status" value="1"/>
</dbReference>
<dbReference type="GO" id="GO:0016020">
    <property type="term" value="C:membrane"/>
    <property type="evidence" value="ECO:0007669"/>
    <property type="project" value="UniProtKB-SubCell"/>
</dbReference>
<reference evidence="7 8" key="1">
    <citation type="journal article" date="2012" name="Proc. Natl. Acad. Sci. U.S.A.">
        <title>Comparative genomics of Ceriporiopsis subvermispora and Phanerochaete chrysosporium provide insight into selective ligninolysis.</title>
        <authorList>
            <person name="Fernandez-Fueyo E."/>
            <person name="Ruiz-Duenas F.J."/>
            <person name="Ferreira P."/>
            <person name="Floudas D."/>
            <person name="Hibbett D.S."/>
            <person name="Canessa P."/>
            <person name="Larrondo L.F."/>
            <person name="James T.Y."/>
            <person name="Seelenfreund D."/>
            <person name="Lobos S."/>
            <person name="Polanco R."/>
            <person name="Tello M."/>
            <person name="Honda Y."/>
            <person name="Watanabe T."/>
            <person name="Watanabe T."/>
            <person name="Ryu J.S."/>
            <person name="Kubicek C.P."/>
            <person name="Schmoll M."/>
            <person name="Gaskell J."/>
            <person name="Hammel K.E."/>
            <person name="St John F.J."/>
            <person name="Vanden Wymelenberg A."/>
            <person name="Sabat G."/>
            <person name="Splinter BonDurant S."/>
            <person name="Syed K."/>
            <person name="Yadav J.S."/>
            <person name="Doddapaneni H."/>
            <person name="Subramanian V."/>
            <person name="Lavin J.L."/>
            <person name="Oguiza J.A."/>
            <person name="Perez G."/>
            <person name="Pisabarro A.G."/>
            <person name="Ramirez L."/>
            <person name="Santoyo F."/>
            <person name="Master E."/>
            <person name="Coutinho P.M."/>
            <person name="Henrissat B."/>
            <person name="Lombard V."/>
            <person name="Magnuson J.K."/>
            <person name="Kuees U."/>
            <person name="Hori C."/>
            <person name="Igarashi K."/>
            <person name="Samejima M."/>
            <person name="Held B.W."/>
            <person name="Barry K.W."/>
            <person name="LaButti K.M."/>
            <person name="Lapidus A."/>
            <person name="Lindquist E.A."/>
            <person name="Lucas S.M."/>
            <person name="Riley R."/>
            <person name="Salamov A.A."/>
            <person name="Hoffmeister D."/>
            <person name="Schwenk D."/>
            <person name="Hadar Y."/>
            <person name="Yarden O."/>
            <person name="de Vries R.P."/>
            <person name="Wiebenga A."/>
            <person name="Stenlid J."/>
            <person name="Eastwood D."/>
            <person name="Grigoriev I.V."/>
            <person name="Berka R.M."/>
            <person name="Blanchette R.A."/>
            <person name="Kersten P."/>
            <person name="Martinez A.T."/>
            <person name="Vicuna R."/>
            <person name="Cullen D."/>
        </authorList>
    </citation>
    <scope>NUCLEOTIDE SEQUENCE [LARGE SCALE GENOMIC DNA]</scope>
    <source>
        <strain evidence="7 8">B</strain>
    </source>
</reference>
<evidence type="ECO:0000313" key="7">
    <source>
        <dbReference type="EMBL" id="EMD37789.1"/>
    </source>
</evidence>
<evidence type="ECO:0000313" key="8">
    <source>
        <dbReference type="Proteomes" id="UP000016930"/>
    </source>
</evidence>
<comment type="subcellular location">
    <subcellularLocation>
        <location evidence="1">Membrane</location>
        <topology evidence="1">Multi-pass membrane protein</topology>
    </subcellularLocation>
</comment>
<keyword evidence="2 5" id="KW-0812">Transmembrane</keyword>
<dbReference type="PANTHER" id="PTHR31465">
    <property type="entry name" value="PROTEIN RTA1-RELATED"/>
    <property type="match status" value="1"/>
</dbReference>
<dbReference type="Proteomes" id="UP000016930">
    <property type="component" value="Unassembled WGS sequence"/>
</dbReference>
<sequence length="313" mass="35400">MLRGLSMLCFTLLWAVSPTAADSGVDPKDDVRNPLRYIPSNTLTVIALIVVLLVGVSQGYLFWRYKGKCMLPMLIGIWTYALGFVVRFVLHSNPDSIGTYIVEQLFIVLSPCAFIATEYMIFGRLASYLDGDQYLPISPRKIARTFVISDVITFSVQGGGSGFTTSQSQSLLKLGQDIFLAGLILQLISFSVFVAMYVRFLLLVRKSEPLLWHDDQNKPWYKDWRCLAYAILISSIGVFVRCMYRVIELSQGFTGHLTTTESYFYALDTLPLCIAIAMYVPFWPGRFITHIDNPMSRKMLVEGYRMAPQPRSV</sequence>
<dbReference type="OrthoDB" id="3358017at2759"/>
<organism evidence="7 8">
    <name type="scientific">Ceriporiopsis subvermispora (strain B)</name>
    <name type="common">White-rot fungus</name>
    <name type="synonym">Gelatoporia subvermispora</name>
    <dbReference type="NCBI Taxonomy" id="914234"/>
    <lineage>
        <taxon>Eukaryota</taxon>
        <taxon>Fungi</taxon>
        <taxon>Dikarya</taxon>
        <taxon>Basidiomycota</taxon>
        <taxon>Agaricomycotina</taxon>
        <taxon>Agaricomycetes</taxon>
        <taxon>Polyporales</taxon>
        <taxon>Gelatoporiaceae</taxon>
        <taxon>Gelatoporia</taxon>
    </lineage>
</organism>